<proteinExistence type="predicted"/>
<dbReference type="RefSeq" id="WP_147036543.1">
    <property type="nucleotide sequence ID" value="NZ_JACIDB010000002.1"/>
</dbReference>
<accession>A0AAW3TPU8</accession>
<evidence type="ECO:0000313" key="2">
    <source>
        <dbReference type="Proteomes" id="UP000528945"/>
    </source>
</evidence>
<protein>
    <recommendedName>
        <fullName evidence="3">VCBS repeat-containing protein</fullName>
    </recommendedName>
</protein>
<reference evidence="1 2" key="1">
    <citation type="submission" date="2020-08" db="EMBL/GenBank/DDBJ databases">
        <title>Genomic Encyclopedia of Type Strains, Phase IV (KMG-IV): sequencing the most valuable type-strain genomes for metagenomic binning, comparative biology and taxonomic classification.</title>
        <authorList>
            <person name="Goeker M."/>
        </authorList>
    </citation>
    <scope>NUCLEOTIDE SEQUENCE [LARGE SCALE GENOMIC DNA]</scope>
    <source>
        <strain evidence="1 2">DSM 15581</strain>
    </source>
</reference>
<dbReference type="AlphaFoldDB" id="A0AAW3TPU8"/>
<comment type="caution">
    <text evidence="1">The sequence shown here is derived from an EMBL/GenBank/DDBJ whole genome shotgun (WGS) entry which is preliminary data.</text>
</comment>
<sequence length="168" mass="18499">MIVSALAMQVVVAAAVDQAVHDDAAARVAASMRGFFRARRGEAVESRAAHRSDPLSQGWRTIGDEELRRRSSYSAPTGYRFHRRASVDLDHDGRADVVEMVERSGQMALRITYGRGGRVVVANAHRGRWTDQGLFAAGADAVMVNFPESGAYFLFQREGKLRIEYAGD</sequence>
<evidence type="ECO:0008006" key="3">
    <source>
        <dbReference type="Google" id="ProtNLM"/>
    </source>
</evidence>
<dbReference type="EMBL" id="JACIDB010000002">
    <property type="protein sequence ID" value="MBB3875002.1"/>
    <property type="molecule type" value="Genomic_DNA"/>
</dbReference>
<name>A0AAW3TPU8_9SPHN</name>
<organism evidence="1 2">
    <name type="scientific">Sphingomonas aquatilis</name>
    <dbReference type="NCBI Taxonomy" id="93063"/>
    <lineage>
        <taxon>Bacteria</taxon>
        <taxon>Pseudomonadati</taxon>
        <taxon>Pseudomonadota</taxon>
        <taxon>Alphaproteobacteria</taxon>
        <taxon>Sphingomonadales</taxon>
        <taxon>Sphingomonadaceae</taxon>
        <taxon>Sphingomonas</taxon>
    </lineage>
</organism>
<keyword evidence="2" id="KW-1185">Reference proteome</keyword>
<gene>
    <name evidence="1" type="ORF">GGR47_001237</name>
</gene>
<dbReference type="Proteomes" id="UP000528945">
    <property type="component" value="Unassembled WGS sequence"/>
</dbReference>
<evidence type="ECO:0000313" key="1">
    <source>
        <dbReference type="EMBL" id="MBB3875002.1"/>
    </source>
</evidence>